<evidence type="ECO:0000256" key="17">
    <source>
        <dbReference type="ARBA" id="ARBA00030929"/>
    </source>
</evidence>
<dbReference type="InterPro" id="IPR000971">
    <property type="entry name" value="Globin"/>
</dbReference>
<dbReference type="GO" id="GO:0046210">
    <property type="term" value="P:nitric oxide catabolic process"/>
    <property type="evidence" value="ECO:0007669"/>
    <property type="project" value="TreeGrafter"/>
</dbReference>
<evidence type="ECO:0000256" key="7">
    <source>
        <dbReference type="ARBA" id="ARBA00022617"/>
    </source>
</evidence>
<evidence type="ECO:0000256" key="20">
    <source>
        <dbReference type="ARBA" id="ARBA00049433"/>
    </source>
</evidence>
<dbReference type="InterPro" id="IPR017927">
    <property type="entry name" value="FAD-bd_FR_type"/>
</dbReference>
<dbReference type="Gene3D" id="2.40.30.10">
    <property type="entry name" value="Translation factors"/>
    <property type="match status" value="1"/>
</dbReference>
<comment type="catalytic activity">
    <reaction evidence="19">
        <text>2 nitric oxide + NADH + 2 O2 = 2 nitrate + NAD(+) + H(+)</text>
        <dbReference type="Rhea" id="RHEA:19469"/>
        <dbReference type="ChEBI" id="CHEBI:15378"/>
        <dbReference type="ChEBI" id="CHEBI:15379"/>
        <dbReference type="ChEBI" id="CHEBI:16480"/>
        <dbReference type="ChEBI" id="CHEBI:17632"/>
        <dbReference type="ChEBI" id="CHEBI:57540"/>
        <dbReference type="ChEBI" id="CHEBI:57945"/>
        <dbReference type="EC" id="1.14.12.17"/>
    </reaction>
</comment>
<dbReference type="GO" id="GO:0019825">
    <property type="term" value="F:oxygen binding"/>
    <property type="evidence" value="ECO:0007669"/>
    <property type="project" value="InterPro"/>
</dbReference>
<dbReference type="GO" id="GO:0071500">
    <property type="term" value="P:cellular response to nitrosative stress"/>
    <property type="evidence" value="ECO:0007669"/>
    <property type="project" value="TreeGrafter"/>
</dbReference>
<dbReference type="EC" id="1.14.12.17" evidence="5"/>
<keyword evidence="7 21" id="KW-0349">Heme</keyword>
<evidence type="ECO:0000256" key="1">
    <source>
        <dbReference type="ARBA" id="ARBA00001970"/>
    </source>
</evidence>
<dbReference type="InterPro" id="IPR008333">
    <property type="entry name" value="Cbr1-like_FAD-bd_dom"/>
</dbReference>
<keyword evidence="21" id="KW-0813">Transport</keyword>
<evidence type="ECO:0000259" key="22">
    <source>
        <dbReference type="PROSITE" id="PS01033"/>
    </source>
</evidence>
<dbReference type="InterPro" id="IPR012292">
    <property type="entry name" value="Globin/Proto"/>
</dbReference>
<dbReference type="SUPFAM" id="SSF63380">
    <property type="entry name" value="Riboflavin synthase domain-like"/>
    <property type="match status" value="1"/>
</dbReference>
<comment type="cofactor">
    <cofactor evidence="2">
        <name>FAD</name>
        <dbReference type="ChEBI" id="CHEBI:57692"/>
    </cofactor>
</comment>
<dbReference type="AlphaFoldDB" id="A0A8J7G1S8"/>
<dbReference type="SUPFAM" id="SSF52343">
    <property type="entry name" value="Ferredoxin reductase-like, C-terminal NADP-linked domain"/>
    <property type="match status" value="1"/>
</dbReference>
<proteinExistence type="inferred from homology"/>
<evidence type="ECO:0000256" key="14">
    <source>
        <dbReference type="ARBA" id="ARBA00023004"/>
    </source>
</evidence>
<feature type="domain" description="Globin" evidence="22">
    <location>
        <begin position="2"/>
        <end position="139"/>
    </location>
</feature>
<evidence type="ECO:0000256" key="2">
    <source>
        <dbReference type="ARBA" id="ARBA00001974"/>
    </source>
</evidence>
<dbReference type="InterPro" id="IPR039261">
    <property type="entry name" value="FNR_nucleotide-bd"/>
</dbReference>
<dbReference type="Gene3D" id="3.40.50.80">
    <property type="entry name" value="Nucleotide-binding domain of ferredoxin-NADP reductase (FNR) module"/>
    <property type="match status" value="1"/>
</dbReference>
<accession>A0A8J7G1S8</accession>
<feature type="domain" description="FAD-binding FR-type" evidence="23">
    <location>
        <begin position="148"/>
        <end position="252"/>
    </location>
</feature>
<evidence type="ECO:0000256" key="15">
    <source>
        <dbReference type="ARBA" id="ARBA00023027"/>
    </source>
</evidence>
<keyword evidence="25" id="KW-1185">Reference proteome</keyword>
<dbReference type="FunFam" id="2.40.30.10:FF:000034">
    <property type="entry name" value="Flavohemoprotein"/>
    <property type="match status" value="1"/>
</dbReference>
<dbReference type="InterPro" id="IPR009050">
    <property type="entry name" value="Globin-like_sf"/>
</dbReference>
<keyword evidence="15" id="KW-0520">NAD</keyword>
<evidence type="ECO:0000256" key="9">
    <source>
        <dbReference type="ARBA" id="ARBA00022630"/>
    </source>
</evidence>
<dbReference type="Gene3D" id="1.10.490.10">
    <property type="entry name" value="Globins"/>
    <property type="match status" value="1"/>
</dbReference>
<dbReference type="GO" id="GO:0005344">
    <property type="term" value="F:oxygen carrier activity"/>
    <property type="evidence" value="ECO:0007669"/>
    <property type="project" value="UniProtKB-KW"/>
</dbReference>
<evidence type="ECO:0000256" key="6">
    <source>
        <dbReference type="ARBA" id="ARBA00014637"/>
    </source>
</evidence>
<evidence type="ECO:0000313" key="24">
    <source>
        <dbReference type="EMBL" id="MBF4500575.1"/>
    </source>
</evidence>
<reference evidence="24" key="1">
    <citation type="submission" date="2020-11" db="EMBL/GenBank/DDBJ databases">
        <title>Multidrug resistant novel bacterium Savagea serpentis sp. nov., isolated from the scats of a vine snake (Ahaetulla nasuta).</title>
        <authorList>
            <person name="Venkata Ramana V."/>
            <person name="Vikas Patil S."/>
            <person name="Yogita Lugani V."/>
        </authorList>
    </citation>
    <scope>NUCLEOTIDE SEQUENCE</scope>
    <source>
        <strain evidence="24">SN6</strain>
    </source>
</reference>
<protein>
    <recommendedName>
        <fullName evidence="6">Flavohemoprotein</fullName>
        <ecNumber evidence="5">1.14.12.17</ecNumber>
    </recommendedName>
    <alternativeName>
        <fullName evidence="17">Flavohemoglobin</fullName>
    </alternativeName>
    <alternativeName>
        <fullName evidence="16">Hemoglobin-like protein</fullName>
    </alternativeName>
    <alternativeName>
        <fullName evidence="18">Nitric oxide dioxygenase</fullName>
    </alternativeName>
</protein>
<evidence type="ECO:0000256" key="5">
    <source>
        <dbReference type="ARBA" id="ARBA00012229"/>
    </source>
</evidence>
<comment type="caution">
    <text evidence="24">The sequence shown here is derived from an EMBL/GenBank/DDBJ whole genome shotgun (WGS) entry which is preliminary data.</text>
</comment>
<dbReference type="GO" id="GO:0008941">
    <property type="term" value="F:nitric oxide dioxygenase NAD(P)H activity"/>
    <property type="evidence" value="ECO:0007669"/>
    <property type="project" value="UniProtKB-EC"/>
</dbReference>
<dbReference type="RefSeq" id="WP_194562007.1">
    <property type="nucleotide sequence ID" value="NZ_JADKPV010000001.1"/>
</dbReference>
<dbReference type="PROSITE" id="PS51384">
    <property type="entry name" value="FAD_FR"/>
    <property type="match status" value="1"/>
</dbReference>
<dbReference type="GO" id="GO:0020037">
    <property type="term" value="F:heme binding"/>
    <property type="evidence" value="ECO:0007669"/>
    <property type="project" value="InterPro"/>
</dbReference>
<dbReference type="CDD" id="cd06184">
    <property type="entry name" value="flavohem_like_fad_nad_binding"/>
    <property type="match status" value="1"/>
</dbReference>
<dbReference type="EMBL" id="JADKPV010000001">
    <property type="protein sequence ID" value="MBF4500575.1"/>
    <property type="molecule type" value="Genomic_DNA"/>
</dbReference>
<dbReference type="GO" id="GO:0071949">
    <property type="term" value="F:FAD binding"/>
    <property type="evidence" value="ECO:0007669"/>
    <property type="project" value="TreeGrafter"/>
</dbReference>
<keyword evidence="8 21" id="KW-0561">Oxygen transport</keyword>
<dbReference type="InterPro" id="IPR017938">
    <property type="entry name" value="Riboflavin_synthase-like_b-brl"/>
</dbReference>
<dbReference type="FunFam" id="1.10.490.10:FF:000003">
    <property type="entry name" value="Flavohemoprotein"/>
    <property type="match status" value="1"/>
</dbReference>
<evidence type="ECO:0000256" key="8">
    <source>
        <dbReference type="ARBA" id="ARBA00022621"/>
    </source>
</evidence>
<evidence type="ECO:0000256" key="12">
    <source>
        <dbReference type="ARBA" id="ARBA00022857"/>
    </source>
</evidence>
<gene>
    <name evidence="24" type="primary">hmpA</name>
    <name evidence="24" type="ORF">IRY55_04290</name>
</gene>
<keyword evidence="14" id="KW-0408">Iron</keyword>
<evidence type="ECO:0000256" key="19">
    <source>
        <dbReference type="ARBA" id="ARBA00048649"/>
    </source>
</evidence>
<evidence type="ECO:0000256" key="16">
    <source>
        <dbReference type="ARBA" id="ARBA00030024"/>
    </source>
</evidence>
<dbReference type="GO" id="GO:0046872">
    <property type="term" value="F:metal ion binding"/>
    <property type="evidence" value="ECO:0007669"/>
    <property type="project" value="UniProtKB-KW"/>
</dbReference>
<keyword evidence="9" id="KW-0285">Flavoprotein</keyword>
<dbReference type="PRINTS" id="PR00409">
    <property type="entry name" value="PHDIOXRDTASE"/>
</dbReference>
<evidence type="ECO:0000256" key="4">
    <source>
        <dbReference type="ARBA" id="ARBA00008414"/>
    </source>
</evidence>
<keyword evidence="13 24" id="KW-0560">Oxidoreductase</keyword>
<comment type="similarity">
    <text evidence="4">Belongs to the globin family. Two-domain flavohemoproteins subfamily.</text>
</comment>
<dbReference type="SUPFAM" id="SSF46458">
    <property type="entry name" value="Globin-like"/>
    <property type="match status" value="1"/>
</dbReference>
<evidence type="ECO:0000256" key="3">
    <source>
        <dbReference type="ARBA" id="ARBA00006401"/>
    </source>
</evidence>
<name>A0A8J7G1S8_9BACL</name>
<evidence type="ECO:0000256" key="21">
    <source>
        <dbReference type="RuleBase" id="RU000356"/>
    </source>
</evidence>
<comment type="similarity">
    <text evidence="3">In the C-terminal section; belongs to the flavoprotein pyridine nucleotide cytochrome reductase family.</text>
</comment>
<dbReference type="Pfam" id="PF00970">
    <property type="entry name" value="FAD_binding_6"/>
    <property type="match status" value="1"/>
</dbReference>
<comment type="catalytic activity">
    <reaction evidence="20">
        <text>2 nitric oxide + NADPH + 2 O2 = 2 nitrate + NADP(+) + H(+)</text>
        <dbReference type="Rhea" id="RHEA:19465"/>
        <dbReference type="ChEBI" id="CHEBI:15378"/>
        <dbReference type="ChEBI" id="CHEBI:15379"/>
        <dbReference type="ChEBI" id="CHEBI:16480"/>
        <dbReference type="ChEBI" id="CHEBI:17632"/>
        <dbReference type="ChEBI" id="CHEBI:57783"/>
        <dbReference type="ChEBI" id="CHEBI:58349"/>
        <dbReference type="EC" id="1.14.12.17"/>
    </reaction>
</comment>
<dbReference type="Proteomes" id="UP000622653">
    <property type="component" value="Unassembled WGS sequence"/>
</dbReference>
<sequence length="366" mass="41399">MTLSRETKDIILATVPVLEEHGVAITTVFYKRMFEAHPELLNIFNEANQAQGRQQSALAMMVYQAAKHIDNLEAVVPQVMLVAHKHRSLTVQPEHYPIVGKYLLLAIQEVLGDAATPDIMRAWEETYGVIANIFIDVERQLYEASAWEDFKPFIVKKKEVESELVTSFYLEPKDGLPLPTYEAGQYITVRLHTGDEYLANRQYTISCAPNGQTFRISVKREPNGRISNYLHDHVQVGDELEVTAPAGDFYLEKAERITLLSAGVGITPMMAMAEAARGQVDFIHTSKSKAVQPFISILPNIVEQGIYIYTDESPRIDERVLRDYVHNGTYYICGPEGFMRDMKEALLQQGVKEDQIRIEYFGPAIA</sequence>
<dbReference type="PROSITE" id="PS01033">
    <property type="entry name" value="GLOBIN"/>
    <property type="match status" value="1"/>
</dbReference>
<evidence type="ECO:0000256" key="11">
    <source>
        <dbReference type="ARBA" id="ARBA00022827"/>
    </source>
</evidence>
<comment type="cofactor">
    <cofactor evidence="1">
        <name>heme b</name>
        <dbReference type="ChEBI" id="CHEBI:60344"/>
    </cofactor>
</comment>
<dbReference type="PANTHER" id="PTHR43396:SF3">
    <property type="entry name" value="FLAVOHEMOPROTEIN"/>
    <property type="match status" value="1"/>
</dbReference>
<dbReference type="NCBIfam" id="NF009805">
    <property type="entry name" value="PRK13289.1"/>
    <property type="match status" value="1"/>
</dbReference>
<keyword evidence="12" id="KW-0521">NADP</keyword>
<organism evidence="24 25">
    <name type="scientific">Savagea serpentis</name>
    <dbReference type="NCBI Taxonomy" id="2785297"/>
    <lineage>
        <taxon>Bacteria</taxon>
        <taxon>Bacillati</taxon>
        <taxon>Bacillota</taxon>
        <taxon>Bacilli</taxon>
        <taxon>Bacillales</taxon>
        <taxon>Caryophanaceae</taxon>
        <taxon>Savagea</taxon>
    </lineage>
</organism>
<keyword evidence="10" id="KW-0479">Metal-binding</keyword>
<keyword evidence="11" id="KW-0274">FAD</keyword>
<dbReference type="CDD" id="cd14777">
    <property type="entry name" value="Yhb1-globin-like"/>
    <property type="match status" value="1"/>
</dbReference>
<evidence type="ECO:0000256" key="18">
    <source>
        <dbReference type="ARBA" id="ARBA00033187"/>
    </source>
</evidence>
<evidence type="ECO:0000256" key="13">
    <source>
        <dbReference type="ARBA" id="ARBA00023002"/>
    </source>
</evidence>
<dbReference type="Pfam" id="PF00042">
    <property type="entry name" value="Globin"/>
    <property type="match status" value="1"/>
</dbReference>
<evidence type="ECO:0000313" key="25">
    <source>
        <dbReference type="Proteomes" id="UP000622653"/>
    </source>
</evidence>
<evidence type="ECO:0000259" key="23">
    <source>
        <dbReference type="PROSITE" id="PS51384"/>
    </source>
</evidence>
<dbReference type="PANTHER" id="PTHR43396">
    <property type="entry name" value="FLAVOHEMOPROTEIN"/>
    <property type="match status" value="1"/>
</dbReference>
<evidence type="ECO:0000256" key="10">
    <source>
        <dbReference type="ARBA" id="ARBA00022723"/>
    </source>
</evidence>